<dbReference type="RefSeq" id="WP_078701039.1">
    <property type="nucleotide sequence ID" value="NZ_LT796768.1"/>
</dbReference>
<sequence length="155" mass="17176">MPPSIATTTRVDLAGLLEFVRPRHRFILITHRADGSPQASPVTGGVDDSGRLVISTYPERAKAHNARRDPRVSVVVLSDEWNDAWVQVDGTAEVLDVPEALDAFVEYFRNISGEHPDWDEYRQAMLDQGKSLIRITPTSWGPIATGGFPARLVKD</sequence>
<evidence type="ECO:0000259" key="2">
    <source>
        <dbReference type="Pfam" id="PF01243"/>
    </source>
</evidence>
<dbReference type="InterPro" id="IPR019920">
    <property type="entry name" value="F420-binding_dom_put"/>
</dbReference>
<protein>
    <submittedName>
        <fullName evidence="3">PPOX class probable F420-dependent enzyme</fullName>
    </submittedName>
</protein>
<dbReference type="InterPro" id="IPR011576">
    <property type="entry name" value="Pyridox_Oxase_N"/>
</dbReference>
<dbReference type="STRING" id="1736691.SAMN06295964_3167"/>
<name>A0A1T4Z809_9ACTN</name>
<evidence type="ECO:0000313" key="3">
    <source>
        <dbReference type="EMBL" id="SKB10180.1"/>
    </source>
</evidence>
<dbReference type="EMBL" id="LT796768">
    <property type="protein sequence ID" value="SKB10180.1"/>
    <property type="molecule type" value="Genomic_DNA"/>
</dbReference>
<gene>
    <name evidence="3" type="ORF">SAMN06295964_3167</name>
</gene>
<dbReference type="GO" id="GO:0070967">
    <property type="term" value="F:coenzyme F420 binding"/>
    <property type="evidence" value="ECO:0007669"/>
    <property type="project" value="TreeGrafter"/>
</dbReference>
<evidence type="ECO:0000256" key="1">
    <source>
        <dbReference type="ARBA" id="ARBA00023002"/>
    </source>
</evidence>
<dbReference type="PANTHER" id="PTHR35176:SF2">
    <property type="entry name" value="F420H(2)-DEPENDENT REDUCTASE RV1155"/>
    <property type="match status" value="1"/>
</dbReference>
<organism evidence="3 4">
    <name type="scientific">Aeromicrobium choanae</name>
    <dbReference type="NCBI Taxonomy" id="1736691"/>
    <lineage>
        <taxon>Bacteria</taxon>
        <taxon>Bacillati</taxon>
        <taxon>Actinomycetota</taxon>
        <taxon>Actinomycetes</taxon>
        <taxon>Propionibacteriales</taxon>
        <taxon>Nocardioidaceae</taxon>
        <taxon>Aeromicrobium</taxon>
    </lineage>
</organism>
<accession>A0A1T4Z809</accession>
<dbReference type="InterPro" id="IPR052019">
    <property type="entry name" value="F420H2_bilvrd_red/Heme_oxyg"/>
</dbReference>
<dbReference type="NCBIfam" id="TIGR03618">
    <property type="entry name" value="Rv1155_F420"/>
    <property type="match status" value="1"/>
</dbReference>
<dbReference type="AlphaFoldDB" id="A0A1T4Z809"/>
<dbReference type="Gene3D" id="2.30.110.10">
    <property type="entry name" value="Electron Transport, Fmn-binding Protein, Chain A"/>
    <property type="match status" value="1"/>
</dbReference>
<dbReference type="OrthoDB" id="1094370at2"/>
<dbReference type="GO" id="GO:0016627">
    <property type="term" value="F:oxidoreductase activity, acting on the CH-CH group of donors"/>
    <property type="evidence" value="ECO:0007669"/>
    <property type="project" value="TreeGrafter"/>
</dbReference>
<dbReference type="Pfam" id="PF01243">
    <property type="entry name" value="PNPOx_N"/>
    <property type="match status" value="1"/>
</dbReference>
<dbReference type="PANTHER" id="PTHR35176">
    <property type="entry name" value="HEME OXYGENASE HI_0854-RELATED"/>
    <property type="match status" value="1"/>
</dbReference>
<keyword evidence="1" id="KW-0560">Oxidoreductase</keyword>
<dbReference type="GO" id="GO:0005829">
    <property type="term" value="C:cytosol"/>
    <property type="evidence" value="ECO:0007669"/>
    <property type="project" value="TreeGrafter"/>
</dbReference>
<evidence type="ECO:0000313" key="4">
    <source>
        <dbReference type="Proteomes" id="UP000191040"/>
    </source>
</evidence>
<keyword evidence="4" id="KW-1185">Reference proteome</keyword>
<proteinExistence type="predicted"/>
<dbReference type="InterPro" id="IPR012349">
    <property type="entry name" value="Split_barrel_FMN-bd"/>
</dbReference>
<feature type="domain" description="Pyridoxamine 5'-phosphate oxidase N-terminal" evidence="2">
    <location>
        <begin position="17"/>
        <end position="140"/>
    </location>
</feature>
<dbReference type="SUPFAM" id="SSF50475">
    <property type="entry name" value="FMN-binding split barrel"/>
    <property type="match status" value="1"/>
</dbReference>
<reference evidence="4" key="1">
    <citation type="submission" date="2017-02" db="EMBL/GenBank/DDBJ databases">
        <authorList>
            <person name="Varghese N."/>
            <person name="Submissions S."/>
        </authorList>
    </citation>
    <scope>NUCLEOTIDE SEQUENCE [LARGE SCALE GENOMIC DNA]</scope>
    <source>
        <strain evidence="4">9H-4</strain>
    </source>
</reference>
<dbReference type="Proteomes" id="UP000191040">
    <property type="component" value="Chromosome I"/>
</dbReference>